<gene>
    <name evidence="1" type="ORF">QVD17_24272</name>
</gene>
<proteinExistence type="predicted"/>
<dbReference type="EMBL" id="JAUHHV010000006">
    <property type="protein sequence ID" value="KAK1421717.1"/>
    <property type="molecule type" value="Genomic_DNA"/>
</dbReference>
<organism evidence="1 2">
    <name type="scientific">Tagetes erecta</name>
    <name type="common">African marigold</name>
    <dbReference type="NCBI Taxonomy" id="13708"/>
    <lineage>
        <taxon>Eukaryota</taxon>
        <taxon>Viridiplantae</taxon>
        <taxon>Streptophyta</taxon>
        <taxon>Embryophyta</taxon>
        <taxon>Tracheophyta</taxon>
        <taxon>Spermatophyta</taxon>
        <taxon>Magnoliopsida</taxon>
        <taxon>eudicotyledons</taxon>
        <taxon>Gunneridae</taxon>
        <taxon>Pentapetalae</taxon>
        <taxon>asterids</taxon>
        <taxon>campanulids</taxon>
        <taxon>Asterales</taxon>
        <taxon>Asteraceae</taxon>
        <taxon>Asteroideae</taxon>
        <taxon>Heliantheae alliance</taxon>
        <taxon>Tageteae</taxon>
        <taxon>Tagetes</taxon>
    </lineage>
</organism>
<comment type="caution">
    <text evidence="1">The sequence shown here is derived from an EMBL/GenBank/DDBJ whole genome shotgun (WGS) entry which is preliminary data.</text>
</comment>
<name>A0AAD8KEY0_TARER</name>
<reference evidence="1" key="1">
    <citation type="journal article" date="2023" name="bioRxiv">
        <title>Improved chromosome-level genome assembly for marigold (Tagetes erecta).</title>
        <authorList>
            <person name="Jiang F."/>
            <person name="Yuan L."/>
            <person name="Wang S."/>
            <person name="Wang H."/>
            <person name="Xu D."/>
            <person name="Wang A."/>
            <person name="Fan W."/>
        </authorList>
    </citation>
    <scope>NUCLEOTIDE SEQUENCE</scope>
    <source>
        <strain evidence="1">WSJ</strain>
        <tissue evidence="1">Leaf</tissue>
    </source>
</reference>
<accession>A0AAD8KEY0</accession>
<evidence type="ECO:0000313" key="1">
    <source>
        <dbReference type="EMBL" id="KAK1421717.1"/>
    </source>
</evidence>
<dbReference type="AlphaFoldDB" id="A0AAD8KEY0"/>
<evidence type="ECO:0000313" key="2">
    <source>
        <dbReference type="Proteomes" id="UP001229421"/>
    </source>
</evidence>
<dbReference type="Proteomes" id="UP001229421">
    <property type="component" value="Unassembled WGS sequence"/>
</dbReference>
<keyword evidence="2" id="KW-1185">Reference proteome</keyword>
<protein>
    <submittedName>
        <fullName evidence="1">Uncharacterized protein</fullName>
    </submittedName>
</protein>
<sequence>MGFEITTTVQEIILLTIQHLSNILLIPMLPIDLVVTKFKITKPHPALSTNCKRRPQSINHHVATHHSCH</sequence>